<reference evidence="2 3" key="1">
    <citation type="journal article" date="2011" name="PLoS Genet.">
        <title>Finished genome of the fungal wheat pathogen Mycosphaerella graminicola reveals dispensome structure, chromosome plasticity, and stealth pathogenesis.</title>
        <authorList>
            <person name="Goodwin S.B."/>
            <person name="Ben M'barek S."/>
            <person name="Dhillon B."/>
            <person name="Wittenberg A.H.J."/>
            <person name="Crane C.F."/>
            <person name="Hane J.K."/>
            <person name="Foster A.J."/>
            <person name="Van der Lee T.A.J."/>
            <person name="Grimwood J."/>
            <person name="Aerts A."/>
            <person name="Antoniw J."/>
            <person name="Bailey A."/>
            <person name="Bluhm B."/>
            <person name="Bowler J."/>
            <person name="Bristow J."/>
            <person name="van der Burgt A."/>
            <person name="Canto-Canche B."/>
            <person name="Churchill A.C.L."/>
            <person name="Conde-Ferraez L."/>
            <person name="Cools H.J."/>
            <person name="Coutinho P.M."/>
            <person name="Csukai M."/>
            <person name="Dehal P."/>
            <person name="De Wit P."/>
            <person name="Donzelli B."/>
            <person name="van de Geest H.C."/>
            <person name="van Ham R.C.H.J."/>
            <person name="Hammond-Kosack K.E."/>
            <person name="Henrissat B."/>
            <person name="Kilian A."/>
            <person name="Kobayashi A.K."/>
            <person name="Koopmann E."/>
            <person name="Kourmpetis Y."/>
            <person name="Kuzniar A."/>
            <person name="Lindquist E."/>
            <person name="Lombard V."/>
            <person name="Maliepaard C."/>
            <person name="Martins N."/>
            <person name="Mehrabi R."/>
            <person name="Nap J.P.H."/>
            <person name="Ponomarenko A."/>
            <person name="Rudd J.J."/>
            <person name="Salamov A."/>
            <person name="Schmutz J."/>
            <person name="Schouten H.J."/>
            <person name="Shapiro H."/>
            <person name="Stergiopoulos I."/>
            <person name="Torriani S.F.F."/>
            <person name="Tu H."/>
            <person name="de Vries R.P."/>
            <person name="Waalwijk C."/>
            <person name="Ware S.B."/>
            <person name="Wiebenga A."/>
            <person name="Zwiers L.-H."/>
            <person name="Oliver R.P."/>
            <person name="Grigoriev I.V."/>
            <person name="Kema G.H.J."/>
        </authorList>
    </citation>
    <scope>NUCLEOTIDE SEQUENCE [LARGE SCALE GENOMIC DNA]</scope>
    <source>
        <strain evidence="3">CBS 115943 / IPO323</strain>
    </source>
</reference>
<gene>
    <name evidence="2" type="ORF">MYCGRDRAFT_42301</name>
</gene>
<name>F9XC49_ZYMTI</name>
<dbReference type="InterPro" id="IPR022137">
    <property type="entry name" value="Znf_prot_DUF3669"/>
</dbReference>
<dbReference type="HOGENOM" id="CLU_039531_2_1_1"/>
<dbReference type="EMBL" id="CM001200">
    <property type="protein sequence ID" value="EGP87308.1"/>
    <property type="molecule type" value="Genomic_DNA"/>
</dbReference>
<accession>F9XC49</accession>
<dbReference type="OMA" id="QELVIWI"/>
<dbReference type="AlphaFoldDB" id="F9XC49"/>
<protein>
    <recommendedName>
        <fullName evidence="1">DUF3669 domain-containing protein</fullName>
    </recommendedName>
</protein>
<feature type="domain" description="DUF3669" evidence="1">
    <location>
        <begin position="231"/>
        <end position="294"/>
    </location>
</feature>
<dbReference type="PANTHER" id="PTHR40780:SF3">
    <property type="entry name" value="DUF3669 DOMAIN-CONTAINING PROTEIN"/>
    <property type="match status" value="1"/>
</dbReference>
<dbReference type="KEGG" id="ztr:MYCGRDRAFT_42301"/>
<sequence length="320" mass="36097">MSSSAYREIGKGQCGSVWAADVPGEACALKRQHAGGDGEHSRSVIKDSVMPQRTERSFNECRTSLELTNLNIPRYHQLVLKEDAQWWATRRGRFPSDLEACNTLISERIPPFEGPVRMKIIELFCPDKIKDVVINSRKDEDCMVRPYLGRRARDSRPSPFFTLRNKALTIDQMENLKLPAVDYACAMADALAFMFWEAKVDANDVEFVLAPKGAHVSSGTWNSEALGEHTLWLLDFDCVKDISMDSSGIAQAASAFFRNDPYFPRPCGETELDLSLWTAFTQRFLRSSERILGDDVLPLLMIGALEEIGRDRKRKARTLA</sequence>
<dbReference type="GeneID" id="13396802"/>
<evidence type="ECO:0000259" key="1">
    <source>
        <dbReference type="Pfam" id="PF12417"/>
    </source>
</evidence>
<dbReference type="InParanoid" id="F9XC49"/>
<evidence type="ECO:0000313" key="3">
    <source>
        <dbReference type="Proteomes" id="UP000008062"/>
    </source>
</evidence>
<evidence type="ECO:0000313" key="2">
    <source>
        <dbReference type="EMBL" id="EGP87308.1"/>
    </source>
</evidence>
<organism evidence="2 3">
    <name type="scientific">Zymoseptoria tritici (strain CBS 115943 / IPO323)</name>
    <name type="common">Speckled leaf blotch fungus</name>
    <name type="synonym">Septoria tritici</name>
    <dbReference type="NCBI Taxonomy" id="336722"/>
    <lineage>
        <taxon>Eukaryota</taxon>
        <taxon>Fungi</taxon>
        <taxon>Dikarya</taxon>
        <taxon>Ascomycota</taxon>
        <taxon>Pezizomycotina</taxon>
        <taxon>Dothideomycetes</taxon>
        <taxon>Dothideomycetidae</taxon>
        <taxon>Mycosphaerellales</taxon>
        <taxon>Mycosphaerellaceae</taxon>
        <taxon>Zymoseptoria</taxon>
    </lineage>
</organism>
<dbReference type="PANTHER" id="PTHR40780">
    <property type="entry name" value="DUF3669 DOMAIN-CONTAINING PROTEIN"/>
    <property type="match status" value="1"/>
</dbReference>
<dbReference type="Proteomes" id="UP000008062">
    <property type="component" value="Chromosome 5"/>
</dbReference>
<dbReference type="eggNOG" id="ENOG502SHT4">
    <property type="taxonomic scope" value="Eukaryota"/>
</dbReference>
<dbReference type="Pfam" id="PF12417">
    <property type="entry name" value="DUF3669"/>
    <property type="match status" value="1"/>
</dbReference>
<dbReference type="RefSeq" id="XP_003852332.1">
    <property type="nucleotide sequence ID" value="XM_003852284.1"/>
</dbReference>
<proteinExistence type="predicted"/>
<keyword evidence="3" id="KW-1185">Reference proteome</keyword>
<dbReference type="OrthoDB" id="2993351at2759"/>